<dbReference type="KEGG" id="smai:EXU30_07235"/>
<gene>
    <name evidence="2" type="ORF">EXU30_07235</name>
</gene>
<reference evidence="2 3" key="1">
    <citation type="submission" date="2019-02" db="EMBL/GenBank/DDBJ databases">
        <title>Shewanella sp. D4-2 isolated from Dokdo Island.</title>
        <authorList>
            <person name="Baek K."/>
        </authorList>
    </citation>
    <scope>NUCLEOTIDE SEQUENCE [LARGE SCALE GENOMIC DNA]</scope>
    <source>
        <strain evidence="2 3">D4-2</strain>
    </source>
</reference>
<evidence type="ECO:0000259" key="1">
    <source>
        <dbReference type="Pfam" id="PF00534"/>
    </source>
</evidence>
<name>A0A411PGJ8_9GAMM</name>
<dbReference type="PANTHER" id="PTHR45947">
    <property type="entry name" value="SULFOQUINOVOSYL TRANSFERASE SQD2"/>
    <property type="match status" value="1"/>
</dbReference>
<dbReference type="PANTHER" id="PTHR45947:SF3">
    <property type="entry name" value="SULFOQUINOVOSYL TRANSFERASE SQD2"/>
    <property type="match status" value="1"/>
</dbReference>
<protein>
    <submittedName>
        <fullName evidence="2">Glycosyltransferase</fullName>
    </submittedName>
</protein>
<dbReference type="RefSeq" id="WP_130598714.1">
    <property type="nucleotide sequence ID" value="NZ_CP036200.1"/>
</dbReference>
<dbReference type="InterPro" id="IPR001296">
    <property type="entry name" value="Glyco_trans_1"/>
</dbReference>
<dbReference type="EMBL" id="CP036200">
    <property type="protein sequence ID" value="QBF82512.1"/>
    <property type="molecule type" value="Genomic_DNA"/>
</dbReference>
<sequence length="419" mass="46833">MAQKPLVVHCVDDNKMGGVNMALTHLCQSHLSEHFDMRIVYMPMGLHARLMLDADIICFHGASSWTGLLGVMKLKLKFPRAKLVLQEHHYSQGFVDENVSASGRFYQLLKFTYGLMDKVISIAPSQQRWMLKHKLASKTKIAMLGQGRDLSQLMPLPETVTSTFIDADLDLLANNFQTNKTHPNPTLVPINPSAISESFEANASNSAVNSNAAQVKLLAYGRFHCQKGFDVLLKAMALIPAELCQLTLIGEGELQDEFQALAEELSHVQILPAVDNIATQLLACDAVVIPSRWEPFGLVMQEALSMGKCVIASDVDGLHDQFTDAPCVCVKLLSQQQALQQPLQSSPGLERKPELKKELTKELSPEQVAMQITSFCKAYQSGEIAAKWHNDYSHINLQQWRYQQWQNVVDNWHKLLSEL</sequence>
<evidence type="ECO:0000313" key="3">
    <source>
        <dbReference type="Proteomes" id="UP000291106"/>
    </source>
</evidence>
<keyword evidence="2" id="KW-0808">Transferase</keyword>
<dbReference type="CDD" id="cd03801">
    <property type="entry name" value="GT4_PimA-like"/>
    <property type="match status" value="1"/>
</dbReference>
<evidence type="ECO:0000313" key="2">
    <source>
        <dbReference type="EMBL" id="QBF82512.1"/>
    </source>
</evidence>
<dbReference type="GO" id="GO:0016757">
    <property type="term" value="F:glycosyltransferase activity"/>
    <property type="evidence" value="ECO:0007669"/>
    <property type="project" value="InterPro"/>
</dbReference>
<dbReference type="InterPro" id="IPR050194">
    <property type="entry name" value="Glycosyltransferase_grp1"/>
</dbReference>
<dbReference type="Gene3D" id="3.40.50.2000">
    <property type="entry name" value="Glycogen Phosphorylase B"/>
    <property type="match status" value="1"/>
</dbReference>
<dbReference type="SUPFAM" id="SSF53756">
    <property type="entry name" value="UDP-Glycosyltransferase/glycogen phosphorylase"/>
    <property type="match status" value="1"/>
</dbReference>
<dbReference type="Pfam" id="PF00534">
    <property type="entry name" value="Glycos_transf_1"/>
    <property type="match status" value="1"/>
</dbReference>
<dbReference type="OrthoDB" id="9777346at2"/>
<dbReference type="AlphaFoldDB" id="A0A411PGJ8"/>
<keyword evidence="3" id="KW-1185">Reference proteome</keyword>
<proteinExistence type="predicted"/>
<feature type="domain" description="Glycosyl transferase family 1" evidence="1">
    <location>
        <begin position="210"/>
        <end position="325"/>
    </location>
</feature>
<accession>A0A411PGJ8</accession>
<dbReference type="Proteomes" id="UP000291106">
    <property type="component" value="Chromosome"/>
</dbReference>
<organism evidence="2 3">
    <name type="scientific">Shewanella maritima</name>
    <dbReference type="NCBI Taxonomy" id="2520507"/>
    <lineage>
        <taxon>Bacteria</taxon>
        <taxon>Pseudomonadati</taxon>
        <taxon>Pseudomonadota</taxon>
        <taxon>Gammaproteobacteria</taxon>
        <taxon>Alteromonadales</taxon>
        <taxon>Shewanellaceae</taxon>
        <taxon>Shewanella</taxon>
    </lineage>
</organism>